<evidence type="ECO:0000313" key="2">
    <source>
        <dbReference type="WBParaSite" id="Csp11.Scaffold628.g7047.t2"/>
    </source>
</evidence>
<organism evidence="1 2">
    <name type="scientific">Caenorhabditis tropicalis</name>
    <dbReference type="NCBI Taxonomy" id="1561998"/>
    <lineage>
        <taxon>Eukaryota</taxon>
        <taxon>Metazoa</taxon>
        <taxon>Ecdysozoa</taxon>
        <taxon>Nematoda</taxon>
        <taxon>Chromadorea</taxon>
        <taxon>Rhabditida</taxon>
        <taxon>Rhabditina</taxon>
        <taxon>Rhabditomorpha</taxon>
        <taxon>Rhabditoidea</taxon>
        <taxon>Rhabditidae</taxon>
        <taxon>Peloderinae</taxon>
        <taxon>Caenorhabditis</taxon>
    </lineage>
</organism>
<dbReference type="Proteomes" id="UP000095282">
    <property type="component" value="Unplaced"/>
</dbReference>
<reference evidence="2" key="1">
    <citation type="submission" date="2016-11" db="UniProtKB">
        <authorList>
            <consortium name="WormBaseParasite"/>
        </authorList>
    </citation>
    <scope>IDENTIFICATION</scope>
</reference>
<dbReference type="WBParaSite" id="Csp11.Scaffold628.g7047.t2">
    <property type="protein sequence ID" value="Csp11.Scaffold628.g7047.t2"/>
    <property type="gene ID" value="Csp11.Scaffold628.g7047"/>
</dbReference>
<protein>
    <submittedName>
        <fullName evidence="2">MOSC_N domain-containing protein</fullName>
    </submittedName>
</protein>
<name>A0A1I7TLB0_9PELO</name>
<evidence type="ECO:0000313" key="1">
    <source>
        <dbReference type="Proteomes" id="UP000095282"/>
    </source>
</evidence>
<dbReference type="AlphaFoldDB" id="A0A1I7TLB0"/>
<proteinExistence type="predicted"/>
<sequence>MQNQGASESLSDAEFGYPPNVLRLSDVVFIATRDSSVQLKQLIWNPMNVPLIWNDLELWKPLSLTRQDAVSCTYLVVDGYGDALTSERLRNLDLYESATDSSRFQPKVSEDAGHVLDKKVEYNRMI</sequence>
<accession>A0A1I7TLB0</accession>
<keyword evidence="1" id="KW-1185">Reference proteome</keyword>